<evidence type="ECO:0000256" key="1">
    <source>
        <dbReference type="ARBA" id="ARBA00010996"/>
    </source>
</evidence>
<dbReference type="Gene3D" id="3.40.30.10">
    <property type="entry name" value="Glutaredoxin"/>
    <property type="match status" value="1"/>
</dbReference>
<evidence type="ECO:0000313" key="6">
    <source>
        <dbReference type="EMBL" id="QPC83709.1"/>
    </source>
</evidence>
<dbReference type="Gene3D" id="2.60.40.1890">
    <property type="entry name" value="PCu(A)C copper chaperone"/>
    <property type="match status" value="1"/>
</dbReference>
<dbReference type="InterPro" id="IPR036249">
    <property type="entry name" value="Thioredoxin-like_sf"/>
</dbReference>
<dbReference type="AlphaFoldDB" id="A0A7S8EB59"/>
<evidence type="ECO:0000259" key="5">
    <source>
        <dbReference type="PROSITE" id="PS51352"/>
    </source>
</evidence>
<dbReference type="CDD" id="cd02968">
    <property type="entry name" value="SCO"/>
    <property type="match status" value="1"/>
</dbReference>
<keyword evidence="4" id="KW-1015">Disulfide bond</keyword>
<dbReference type="KEGG" id="pmet:G4Y79_04820"/>
<proteinExistence type="inferred from homology"/>
<dbReference type="Proteomes" id="UP000594468">
    <property type="component" value="Chromosome"/>
</dbReference>
<dbReference type="InterPro" id="IPR003782">
    <property type="entry name" value="SCO1/SenC"/>
</dbReference>
<sequence length="343" mass="38364">MTISKSIQVMVIVLMMVIVATVIAQSDSDISTEAAMRVTGAWVRPGENTSAAYLQIHNDSRTDDKLIAVHLDTGTAEIHETQTENDVMRMRPVNAIDLPAGETVHLEPGGYHIMLTNFNGPLVEGDHLPVRLIFASGTEVTVQAFVSQTPIPYEIAPDALTEHAQASIRDGQYVGQVVTPPVQVQDFTAPGSDDELTRLSDTNGRWRVIFFGYMHCPDFCPLTLVDYRDVRSLLGEAADEVTFMFISVDSVRDTPEAVRQYLDHFDSAFVGFSPDDATLNRIQPDYGFYYQRRLDEGRQAVYTIDHSTRSYLLDRDGVLRASFAYDTDPQQMADALLWYLENE</sequence>
<comment type="similarity">
    <text evidence="1">Belongs to the SCO1/2 family.</text>
</comment>
<dbReference type="SUPFAM" id="SSF52833">
    <property type="entry name" value="Thioredoxin-like"/>
    <property type="match status" value="1"/>
</dbReference>
<dbReference type="GO" id="GO:0046872">
    <property type="term" value="F:metal ion binding"/>
    <property type="evidence" value="ECO:0007669"/>
    <property type="project" value="UniProtKB-KW"/>
</dbReference>
<evidence type="ECO:0000313" key="7">
    <source>
        <dbReference type="Proteomes" id="UP000594468"/>
    </source>
</evidence>
<keyword evidence="3" id="KW-0479">Metal-binding</keyword>
<gene>
    <name evidence="6" type="ORF">G4Y79_04820</name>
</gene>
<evidence type="ECO:0000256" key="3">
    <source>
        <dbReference type="PIRSR" id="PIRSR603782-1"/>
    </source>
</evidence>
<dbReference type="InterPro" id="IPR007410">
    <property type="entry name" value="LpqE-like"/>
</dbReference>
<dbReference type="PROSITE" id="PS51352">
    <property type="entry name" value="THIOREDOXIN_2"/>
    <property type="match status" value="1"/>
</dbReference>
<dbReference type="Pfam" id="PF04314">
    <property type="entry name" value="PCuAC"/>
    <property type="match status" value="1"/>
</dbReference>
<dbReference type="InterPro" id="IPR036182">
    <property type="entry name" value="PCuAC_sf"/>
</dbReference>
<dbReference type="PANTHER" id="PTHR36302">
    <property type="entry name" value="BLR7088 PROTEIN"/>
    <property type="match status" value="1"/>
</dbReference>
<evidence type="ECO:0000256" key="2">
    <source>
        <dbReference type="ARBA" id="ARBA00023008"/>
    </source>
</evidence>
<name>A0A7S8EB59_9CHLR</name>
<feature type="binding site" evidence="3">
    <location>
        <position position="306"/>
    </location>
    <ligand>
        <name>Cu cation</name>
        <dbReference type="ChEBI" id="CHEBI:23378"/>
    </ligand>
</feature>
<dbReference type="InterPro" id="IPR058248">
    <property type="entry name" value="Lxx211020-like"/>
</dbReference>
<dbReference type="InterPro" id="IPR013766">
    <property type="entry name" value="Thioredoxin_domain"/>
</dbReference>
<feature type="disulfide bond" description="Redox-active" evidence="4">
    <location>
        <begin position="216"/>
        <end position="220"/>
    </location>
</feature>
<dbReference type="Pfam" id="PF02630">
    <property type="entry name" value="SCO1-SenC"/>
    <property type="match status" value="1"/>
</dbReference>
<reference evidence="6 7" key="1">
    <citation type="submission" date="2020-02" db="EMBL/GenBank/DDBJ databases">
        <authorList>
            <person name="Zheng R.K."/>
            <person name="Sun C.M."/>
        </authorList>
    </citation>
    <scope>NUCLEOTIDE SEQUENCE [LARGE SCALE GENOMIC DNA]</scope>
    <source>
        <strain evidence="7">rifampicinis</strain>
    </source>
</reference>
<dbReference type="SUPFAM" id="SSF110087">
    <property type="entry name" value="DR1885-like metal-binding protein"/>
    <property type="match status" value="1"/>
</dbReference>
<feature type="binding site" evidence="3">
    <location>
        <position position="220"/>
    </location>
    <ligand>
        <name>Cu cation</name>
        <dbReference type="ChEBI" id="CHEBI:23378"/>
    </ligand>
</feature>
<protein>
    <submittedName>
        <fullName evidence="6">SCO family protein</fullName>
    </submittedName>
</protein>
<dbReference type="PANTHER" id="PTHR36302:SF1">
    <property type="entry name" value="COPPER CHAPERONE PCU(A)C"/>
    <property type="match status" value="1"/>
</dbReference>
<keyword evidence="7" id="KW-1185">Reference proteome</keyword>
<keyword evidence="2 3" id="KW-0186">Copper</keyword>
<feature type="domain" description="Thioredoxin" evidence="5">
    <location>
        <begin position="178"/>
        <end position="343"/>
    </location>
</feature>
<evidence type="ECO:0000256" key="4">
    <source>
        <dbReference type="PIRSR" id="PIRSR603782-2"/>
    </source>
</evidence>
<organism evidence="6 7">
    <name type="scientific">Phototrophicus methaneseepsis</name>
    <dbReference type="NCBI Taxonomy" id="2710758"/>
    <lineage>
        <taxon>Bacteria</taxon>
        <taxon>Bacillati</taxon>
        <taxon>Chloroflexota</taxon>
        <taxon>Candidatus Thermofontia</taxon>
        <taxon>Phototrophicales</taxon>
        <taxon>Phototrophicaceae</taxon>
        <taxon>Phototrophicus</taxon>
    </lineage>
</organism>
<dbReference type="EMBL" id="CP062983">
    <property type="protein sequence ID" value="QPC83709.1"/>
    <property type="molecule type" value="Genomic_DNA"/>
</dbReference>
<feature type="binding site" evidence="3">
    <location>
        <position position="216"/>
    </location>
    <ligand>
        <name>Cu cation</name>
        <dbReference type="ChEBI" id="CHEBI:23378"/>
    </ligand>
</feature>
<accession>A0A7S8EB59</accession>
<dbReference type="RefSeq" id="WP_195171773.1">
    <property type="nucleotide sequence ID" value="NZ_CP062983.1"/>
</dbReference>